<comment type="caution">
    <text evidence="1">The sequence shown here is derived from an EMBL/GenBank/DDBJ whole genome shotgun (WGS) entry which is preliminary data.</text>
</comment>
<evidence type="ECO:0000313" key="2">
    <source>
        <dbReference type="Proteomes" id="UP001428774"/>
    </source>
</evidence>
<reference evidence="1 2" key="1">
    <citation type="submission" date="2024-05" db="EMBL/GenBank/DDBJ databases">
        <title>Genome sequence of Ponticoccus litoralis KCCM 90028.</title>
        <authorList>
            <person name="Kim J.M."/>
            <person name="Lee J.K."/>
            <person name="Choi B.J."/>
            <person name="Bayburt H."/>
            <person name="Baek J.H."/>
            <person name="Jeon C.O."/>
        </authorList>
    </citation>
    <scope>NUCLEOTIDE SEQUENCE [LARGE SCALE GENOMIC DNA]</scope>
    <source>
        <strain evidence="1 2">KCCM 90028</strain>
    </source>
</reference>
<sequence>MSLHNPPRGGSPVGRLSQYGAVESGAILYLRLCLGSHGAIDRARSGLIEALGDAAGSRATEALTDLVTILVDHGRRPMACHGLACQCVGADEACLAQMVGCAAEGAMEDATLMATLMVRADLAPALAGAAQAFGLWLNQMNRRVMAAHRADVHRGRLH</sequence>
<keyword evidence="2" id="KW-1185">Reference proteome</keyword>
<proteinExistence type="predicted"/>
<name>A0AAW9SMI6_9RHOB</name>
<dbReference type="Proteomes" id="UP001428774">
    <property type="component" value="Unassembled WGS sequence"/>
</dbReference>
<gene>
    <name evidence="1" type="ORF">ABFB10_06335</name>
</gene>
<dbReference type="EMBL" id="JBDNCH010000002">
    <property type="protein sequence ID" value="MEN9060707.1"/>
    <property type="molecule type" value="Genomic_DNA"/>
</dbReference>
<organism evidence="1 2">
    <name type="scientific">Ponticoccus litoralis</name>
    <dbReference type="NCBI Taxonomy" id="422297"/>
    <lineage>
        <taxon>Bacteria</taxon>
        <taxon>Pseudomonadati</taxon>
        <taxon>Pseudomonadota</taxon>
        <taxon>Alphaproteobacteria</taxon>
        <taxon>Rhodobacterales</taxon>
        <taxon>Roseobacteraceae</taxon>
        <taxon>Ponticoccus</taxon>
    </lineage>
</organism>
<accession>A0AAW9SMI6</accession>
<protein>
    <submittedName>
        <fullName evidence="1">Uncharacterized protein</fullName>
    </submittedName>
</protein>
<evidence type="ECO:0000313" key="1">
    <source>
        <dbReference type="EMBL" id="MEN9060707.1"/>
    </source>
</evidence>
<dbReference type="AlphaFoldDB" id="A0AAW9SMI6"/>
<dbReference type="RefSeq" id="WP_347165858.1">
    <property type="nucleotide sequence ID" value="NZ_JBDNCH010000002.1"/>
</dbReference>